<keyword evidence="2 4" id="KW-0012">Acyltransferase</keyword>
<dbReference type="EC" id="2.3.-.-" evidence="4"/>
<dbReference type="InterPro" id="IPR000182">
    <property type="entry name" value="GNAT_dom"/>
</dbReference>
<reference evidence="5" key="1">
    <citation type="journal article" date="2019" name="Int. J. Syst. Evol. Microbiol.">
        <title>The Global Catalogue of Microorganisms (GCM) 10K type strain sequencing project: providing services to taxonomists for standard genome sequencing and annotation.</title>
        <authorList>
            <consortium name="The Broad Institute Genomics Platform"/>
            <consortium name="The Broad Institute Genome Sequencing Center for Infectious Disease"/>
            <person name="Wu L."/>
            <person name="Ma J."/>
        </authorList>
    </citation>
    <scope>NUCLEOTIDE SEQUENCE [LARGE SCALE GENOMIC DNA]</scope>
    <source>
        <strain evidence="5">CGMCC 4.5798</strain>
    </source>
</reference>
<dbReference type="PROSITE" id="PS51186">
    <property type="entry name" value="GNAT"/>
    <property type="match status" value="1"/>
</dbReference>
<dbReference type="RefSeq" id="WP_379770360.1">
    <property type="nucleotide sequence ID" value="NZ_JBHSMZ010000006.1"/>
</dbReference>
<dbReference type="GO" id="GO:0016746">
    <property type="term" value="F:acyltransferase activity"/>
    <property type="evidence" value="ECO:0007669"/>
    <property type="project" value="UniProtKB-KW"/>
</dbReference>
<comment type="caution">
    <text evidence="4">The sequence shown here is derived from an EMBL/GenBank/DDBJ whole genome shotgun (WGS) entry which is preliminary data.</text>
</comment>
<evidence type="ECO:0000256" key="2">
    <source>
        <dbReference type="ARBA" id="ARBA00023315"/>
    </source>
</evidence>
<evidence type="ECO:0000259" key="3">
    <source>
        <dbReference type="PROSITE" id="PS51186"/>
    </source>
</evidence>
<evidence type="ECO:0000313" key="4">
    <source>
        <dbReference type="EMBL" id="MFC5548969.1"/>
    </source>
</evidence>
<accession>A0ABW0RVU3</accession>
<dbReference type="EMBL" id="JBHSMZ010000006">
    <property type="protein sequence ID" value="MFC5548969.1"/>
    <property type="molecule type" value="Genomic_DNA"/>
</dbReference>
<dbReference type="Proteomes" id="UP001596086">
    <property type="component" value="Unassembled WGS sequence"/>
</dbReference>
<keyword evidence="1 4" id="KW-0808">Transferase</keyword>
<dbReference type="InterPro" id="IPR050832">
    <property type="entry name" value="Bact_Acetyltransf"/>
</dbReference>
<protein>
    <submittedName>
        <fullName evidence="4">GNAT family N-acetyltransferase</fullName>
        <ecNumber evidence="4">2.3.-.-</ecNumber>
    </submittedName>
</protein>
<dbReference type="PANTHER" id="PTHR43877:SF1">
    <property type="entry name" value="ACETYLTRANSFERASE"/>
    <property type="match status" value="1"/>
</dbReference>
<dbReference type="Gene3D" id="3.40.630.30">
    <property type="match status" value="1"/>
</dbReference>
<organism evidence="4 5">
    <name type="scientific">Massilia aerilata</name>
    <dbReference type="NCBI Taxonomy" id="453817"/>
    <lineage>
        <taxon>Bacteria</taxon>
        <taxon>Pseudomonadati</taxon>
        <taxon>Pseudomonadota</taxon>
        <taxon>Betaproteobacteria</taxon>
        <taxon>Burkholderiales</taxon>
        <taxon>Oxalobacteraceae</taxon>
        <taxon>Telluria group</taxon>
        <taxon>Massilia</taxon>
    </lineage>
</organism>
<dbReference type="SUPFAM" id="SSF55729">
    <property type="entry name" value="Acyl-CoA N-acyltransferases (Nat)"/>
    <property type="match status" value="1"/>
</dbReference>
<feature type="domain" description="N-acetyltransferase" evidence="3">
    <location>
        <begin position="3"/>
        <end position="157"/>
    </location>
</feature>
<evidence type="ECO:0000313" key="5">
    <source>
        <dbReference type="Proteomes" id="UP001596086"/>
    </source>
</evidence>
<evidence type="ECO:0000256" key="1">
    <source>
        <dbReference type="ARBA" id="ARBA00022679"/>
    </source>
</evidence>
<gene>
    <name evidence="4" type="ORF">ACFPO9_10615</name>
</gene>
<keyword evidence="5" id="KW-1185">Reference proteome</keyword>
<dbReference type="CDD" id="cd04301">
    <property type="entry name" value="NAT_SF"/>
    <property type="match status" value="1"/>
</dbReference>
<dbReference type="InterPro" id="IPR016181">
    <property type="entry name" value="Acyl_CoA_acyltransferase"/>
</dbReference>
<proteinExistence type="predicted"/>
<dbReference type="PANTHER" id="PTHR43877">
    <property type="entry name" value="AMINOALKYLPHOSPHONATE N-ACETYLTRANSFERASE-RELATED-RELATED"/>
    <property type="match status" value="1"/>
</dbReference>
<name>A0ABW0RVU3_9BURK</name>
<sequence>MGIDIRQATPNDAPEACALLRRSIEEGCAADHGARTDILQAWLSNKTLQNVTTWFSSPSNFAVVAVDGQQLAGMALLTQAGKLALCYVMPGQLQQGIGRAMVQAVEARARSWDIAKLHMHCPASSSGFFERLGYVNAGKDKACFGLECDFLWKQLNAVEVPASKRYCSCSGK</sequence>
<dbReference type="Pfam" id="PF13673">
    <property type="entry name" value="Acetyltransf_10"/>
    <property type="match status" value="1"/>
</dbReference>